<keyword evidence="3" id="KW-0812">Transmembrane</keyword>
<evidence type="ECO:0000256" key="2">
    <source>
        <dbReference type="SAM" id="MobiDB-lite"/>
    </source>
</evidence>
<feature type="region of interest" description="Disordered" evidence="2">
    <location>
        <begin position="1"/>
        <end position="150"/>
    </location>
</feature>
<sequence length="871" mass="95851">MSSQKPRPPTAKRSPSILVTDARSHPGRPAPFAGASGRRMRTSPAASLPATNTTTNANTNTTSPSSSPITDSTSAIDADGSILPPISVRGNSGPPNNYVQGRSSLDGSPLESSSSSSATPMAHSQTYPIQQQQYQQQQHRTRSSSSNTRFSDISISKILSDVSDIPSAQSRSPHRGHHHSLNMPSSTSTGYGQYSSHLMHYSNLPTVHKTMGSGTPHYGSYSHLNPSYRNTYSGEQMRTSGGQSGGYGYLGMPQSRGLKGGVEGVGGGSRASGSSVGGRVGGGGGPGGARKALPPRLTQNLPPRTTKVSEKLVLIPESPQPEFAFEEEDDENIPPTDEDEAAAAEGMSRSSSAQTMNKPKKSVDSLAMPQTRKTYAERLPKDRRAEKFPRVTAYCISESIRIVAAVSFLRENHQIRPRIYNEALYAPYYLPLLPGDDENRVKSSPGGIQIMEQMMNRSEQLDHHYEYYSALEGGEIRNPEEQMLEDNGEGQIRGNGEEPHGNEMMSNGSNGSRDGDEGNHEWSTSPDFDPSEPQDFSPPSNFLSLRMKKMEEEEDKQGLIGEAGPTNLNEIRDSKDKDKEEEEEIGQKETAPIPNGVKSSPVESRPNSRGSGKGLDATDLTKHAEVFIFSYGVVVFWNFTEHQEKEILADLTFARVPESDGLPGKSLILRPVPQQDIETEELHFTYSPNTVKPRIYNDMITLRSGDHMTKLSMSHAIAQSTKLSRFEARMDGNMHDVRHVPKMLALTGQLGLKREEVLKISGKLFKLRVDVNLSSNVLDTPDFFWEDEPSLNPLYSAVREYLEIEPRILVLNERCMVFLQLTEILTDSIAEYNMSRITWIIIILIALSLAVSTLEIAVRFVVLRQNVHKHV</sequence>
<evidence type="ECO:0000313" key="6">
    <source>
        <dbReference type="Proteomes" id="UP000398389"/>
    </source>
</evidence>
<reference evidence="5 6" key="1">
    <citation type="submission" date="2019-09" db="EMBL/GenBank/DDBJ databases">
        <authorList>
            <person name="Brejova B."/>
        </authorList>
    </citation>
    <scope>NUCLEOTIDE SEQUENCE [LARGE SCALE GENOMIC DNA]</scope>
</reference>
<comment type="similarity">
    <text evidence="1">Belongs to the RMD1/sif2 family.</text>
</comment>
<evidence type="ECO:0000259" key="4">
    <source>
        <dbReference type="Pfam" id="PF02582"/>
    </source>
</evidence>
<feature type="compositionally biased region" description="Polar residues" evidence="2">
    <location>
        <begin position="89"/>
        <end position="102"/>
    </location>
</feature>
<dbReference type="OrthoDB" id="18302at2759"/>
<feature type="compositionally biased region" description="Low complexity" evidence="2">
    <location>
        <begin position="103"/>
        <end position="117"/>
    </location>
</feature>
<feature type="region of interest" description="Disordered" evidence="2">
    <location>
        <begin position="263"/>
        <end position="366"/>
    </location>
</feature>
<keyword evidence="6" id="KW-1185">Reference proteome</keyword>
<dbReference type="EMBL" id="CABVLU010000002">
    <property type="protein sequence ID" value="VVT50806.1"/>
    <property type="molecule type" value="Genomic_DNA"/>
</dbReference>
<feature type="transmembrane region" description="Helical" evidence="3">
    <location>
        <begin position="837"/>
        <end position="862"/>
    </location>
</feature>
<name>A0A5E8BGL0_9ASCO</name>
<feature type="compositionally biased region" description="Polar residues" evidence="2">
    <location>
        <begin position="348"/>
        <end position="357"/>
    </location>
</feature>
<evidence type="ECO:0000256" key="3">
    <source>
        <dbReference type="SAM" id="Phobius"/>
    </source>
</evidence>
<feature type="compositionally biased region" description="Low complexity" evidence="2">
    <location>
        <begin position="42"/>
        <end position="74"/>
    </location>
</feature>
<dbReference type="Proteomes" id="UP000398389">
    <property type="component" value="Unassembled WGS sequence"/>
</dbReference>
<dbReference type="AlphaFoldDB" id="A0A5E8BGL0"/>
<feature type="compositionally biased region" description="Polar residues" evidence="2">
    <location>
        <begin position="597"/>
        <end position="610"/>
    </location>
</feature>
<evidence type="ECO:0000313" key="5">
    <source>
        <dbReference type="EMBL" id="VVT50806.1"/>
    </source>
</evidence>
<dbReference type="InterPro" id="IPR051624">
    <property type="entry name" value="RMD1/Sad1-interacting"/>
</dbReference>
<proteinExistence type="inferred from homology"/>
<feature type="region of interest" description="Disordered" evidence="2">
    <location>
        <begin position="486"/>
        <end position="616"/>
    </location>
</feature>
<keyword evidence="3" id="KW-0472">Membrane</keyword>
<feature type="compositionally biased region" description="Acidic residues" evidence="2">
    <location>
        <begin position="324"/>
        <end position="342"/>
    </location>
</feature>
<organism evidence="5 6">
    <name type="scientific">Magnusiomyces paraingens</name>
    <dbReference type="NCBI Taxonomy" id="2606893"/>
    <lineage>
        <taxon>Eukaryota</taxon>
        <taxon>Fungi</taxon>
        <taxon>Dikarya</taxon>
        <taxon>Ascomycota</taxon>
        <taxon>Saccharomycotina</taxon>
        <taxon>Dipodascomycetes</taxon>
        <taxon>Dipodascales</taxon>
        <taxon>Dipodascaceae</taxon>
        <taxon>Magnusiomyces</taxon>
    </lineage>
</organism>
<dbReference type="PANTHER" id="PTHR16255">
    <property type="entry name" value="REQUIRED FOR MEIOTIC NUCLEAR DIVISION PROTEIN 1 HOMOLOG"/>
    <property type="match status" value="1"/>
</dbReference>
<protein>
    <recommendedName>
        <fullName evidence="4">DUF155 domain-containing protein</fullName>
    </recommendedName>
</protein>
<dbReference type="GeneID" id="43581704"/>
<dbReference type="RefSeq" id="XP_031853495.1">
    <property type="nucleotide sequence ID" value="XM_031997604.1"/>
</dbReference>
<keyword evidence="3" id="KW-1133">Transmembrane helix</keyword>
<feature type="compositionally biased region" description="Gly residues" evidence="2">
    <location>
        <begin position="263"/>
        <end position="288"/>
    </location>
</feature>
<feature type="domain" description="DUF155" evidence="4">
    <location>
        <begin position="626"/>
        <end position="812"/>
    </location>
</feature>
<feature type="region of interest" description="Disordered" evidence="2">
    <location>
        <begin position="164"/>
        <end position="189"/>
    </location>
</feature>
<dbReference type="Pfam" id="PF02582">
    <property type="entry name" value="DUF155"/>
    <property type="match status" value="1"/>
</dbReference>
<gene>
    <name evidence="5" type="ORF">SAPINGB_P002886</name>
</gene>
<dbReference type="PANTHER" id="PTHR16255:SF4">
    <property type="entry name" value="SPORULATION PROTEIN RMD8"/>
    <property type="match status" value="1"/>
</dbReference>
<feature type="compositionally biased region" description="Low complexity" evidence="2">
    <location>
        <begin position="124"/>
        <end position="150"/>
    </location>
</feature>
<accession>A0A5E8BGL0</accession>
<dbReference type="GO" id="GO:0005739">
    <property type="term" value="C:mitochondrion"/>
    <property type="evidence" value="ECO:0007669"/>
    <property type="project" value="UniProtKB-ARBA"/>
</dbReference>
<dbReference type="InterPro" id="IPR003734">
    <property type="entry name" value="DUF155"/>
</dbReference>
<evidence type="ECO:0000256" key="1">
    <source>
        <dbReference type="ARBA" id="ARBA00008306"/>
    </source>
</evidence>